<reference evidence="2 3" key="1">
    <citation type="journal article" date="2015" name="Geomicrobiol. J.">
        <title>Caldisalinibacter kiritimatiensis gen. nov., sp. nov., a moderately thermohalophilic thiosulfate-reducing bacterium from a hypersaline microbial mat.</title>
        <authorList>
            <person name="Ben Hania W."/>
            <person name="Joseph M."/>
            <person name="Fiebig A."/>
            <person name="Bunk B."/>
            <person name="Klenk H.-P."/>
            <person name="Fardeau M.-L."/>
            <person name="Spring S."/>
        </authorList>
    </citation>
    <scope>NUCLEOTIDE SEQUENCE [LARGE SCALE GENOMIC DNA]</scope>
    <source>
        <strain evidence="2 3">L21-TH-D2</strain>
    </source>
</reference>
<organism evidence="2 3">
    <name type="scientific">Caldisalinibacter kiritimatiensis</name>
    <dbReference type="NCBI Taxonomy" id="1304284"/>
    <lineage>
        <taxon>Bacteria</taxon>
        <taxon>Bacillati</taxon>
        <taxon>Bacillota</taxon>
        <taxon>Tissierellia</taxon>
        <taxon>Tissierellales</taxon>
        <taxon>Thermohalobacteraceae</taxon>
        <taxon>Caldisalinibacter</taxon>
    </lineage>
</organism>
<dbReference type="PATRIC" id="fig|1304284.3.peg.2141"/>
<dbReference type="eggNOG" id="COG1597">
    <property type="taxonomic scope" value="Bacteria"/>
</dbReference>
<feature type="domain" description="YegS/DAGK C-terminal" evidence="1">
    <location>
        <begin position="3"/>
        <end position="81"/>
    </location>
</feature>
<protein>
    <recommendedName>
        <fullName evidence="1">YegS/DAGK C-terminal domain-containing protein</fullName>
    </recommendedName>
</protein>
<comment type="caution">
    <text evidence="2">The sequence shown here is derived from an EMBL/GenBank/DDBJ whole genome shotgun (WGS) entry which is preliminary data.</text>
</comment>
<dbReference type="OrthoDB" id="9786026at2"/>
<evidence type="ECO:0000313" key="3">
    <source>
        <dbReference type="Proteomes" id="UP000013378"/>
    </source>
</evidence>
<evidence type="ECO:0000259" key="1">
    <source>
        <dbReference type="Pfam" id="PF19279"/>
    </source>
</evidence>
<dbReference type="Proteomes" id="UP000013378">
    <property type="component" value="Unassembled WGS sequence"/>
</dbReference>
<dbReference type="InterPro" id="IPR016064">
    <property type="entry name" value="NAD/diacylglycerol_kinase_sf"/>
</dbReference>
<proteinExistence type="predicted"/>
<dbReference type="Gene3D" id="2.60.200.40">
    <property type="match status" value="1"/>
</dbReference>
<dbReference type="STRING" id="1304284.L21TH_2185"/>
<dbReference type="Pfam" id="PF19279">
    <property type="entry name" value="YegS_C"/>
    <property type="match status" value="1"/>
</dbReference>
<keyword evidence="3" id="KW-1185">Reference proteome</keyword>
<accession>R1AT09</accession>
<dbReference type="InterPro" id="IPR045540">
    <property type="entry name" value="YegS/DAGK_C"/>
</dbReference>
<dbReference type="RefSeq" id="WP_006315881.1">
    <property type="nucleotide sequence ID" value="NZ_ARZA01000239.1"/>
</dbReference>
<dbReference type="EMBL" id="ARZA01000239">
    <property type="protein sequence ID" value="EOC99786.1"/>
    <property type="molecule type" value="Genomic_DNA"/>
</dbReference>
<name>R1AT09_9FIRM</name>
<dbReference type="SUPFAM" id="SSF111331">
    <property type="entry name" value="NAD kinase/diacylglycerol kinase-like"/>
    <property type="match status" value="1"/>
</dbReference>
<sequence length="98" mass="11421">MVKYYGGGMKISPMAEIDDGFFVLCVIKEIPKIKLLVLFPSVFKGEHKKYNKYVRFYKAKNINIKTKDNLYLNVDGEIYETNKVVTFKIYNKKISLIA</sequence>
<dbReference type="AlphaFoldDB" id="R1AT09"/>
<gene>
    <name evidence="2" type="ORF">L21TH_2185</name>
</gene>
<evidence type="ECO:0000313" key="2">
    <source>
        <dbReference type="EMBL" id="EOC99786.1"/>
    </source>
</evidence>